<keyword evidence="4" id="KW-0648">Protein biosynthesis</keyword>
<dbReference type="GO" id="GO:0005524">
    <property type="term" value="F:ATP binding"/>
    <property type="evidence" value="ECO:0007669"/>
    <property type="project" value="UniProtKB-KW"/>
</dbReference>
<accession>A0A2M7XY44</accession>
<feature type="domain" description="Aminoacyl-transfer RNA synthetases class-II family profile" evidence="7">
    <location>
        <begin position="1"/>
        <end position="351"/>
    </location>
</feature>
<dbReference type="NCBIfam" id="TIGR00409">
    <property type="entry name" value="proS_fam_II"/>
    <property type="match status" value="1"/>
</dbReference>
<proteinExistence type="predicted"/>
<dbReference type="InterPro" id="IPR036621">
    <property type="entry name" value="Anticodon-bd_dom_sf"/>
</dbReference>
<dbReference type="PROSITE" id="PS50862">
    <property type="entry name" value="AA_TRNA_LIGASE_II"/>
    <property type="match status" value="1"/>
</dbReference>
<keyword evidence="3" id="KW-0067">ATP-binding</keyword>
<dbReference type="Proteomes" id="UP000229647">
    <property type="component" value="Unassembled WGS sequence"/>
</dbReference>
<comment type="caution">
    <text evidence="8">The sequence shown here is derived from an EMBL/GenBank/DDBJ whole genome shotgun (WGS) entry which is preliminary data.</text>
</comment>
<dbReference type="PANTHER" id="PTHR42753:SF2">
    <property type="entry name" value="PROLINE--TRNA LIGASE"/>
    <property type="match status" value="1"/>
</dbReference>
<evidence type="ECO:0000256" key="4">
    <source>
        <dbReference type="ARBA" id="ARBA00022917"/>
    </source>
</evidence>
<dbReference type="SUPFAM" id="SSF52954">
    <property type="entry name" value="Class II aaRS ABD-related"/>
    <property type="match status" value="1"/>
</dbReference>
<dbReference type="EC" id="6.1.1.15" evidence="6"/>
<evidence type="ECO:0000256" key="5">
    <source>
        <dbReference type="ARBA" id="ARBA00023146"/>
    </source>
</evidence>
<feature type="non-terminal residue" evidence="8">
    <location>
        <position position="1"/>
    </location>
</feature>
<dbReference type="InterPro" id="IPR007214">
    <property type="entry name" value="YbaK/aa-tRNA-synth-assoc-dom"/>
</dbReference>
<evidence type="ECO:0000313" key="8">
    <source>
        <dbReference type="EMBL" id="PJA55642.1"/>
    </source>
</evidence>
<dbReference type="CDD" id="cd00861">
    <property type="entry name" value="ProRS_anticodon_short"/>
    <property type="match status" value="1"/>
</dbReference>
<evidence type="ECO:0000259" key="7">
    <source>
        <dbReference type="PROSITE" id="PS50862"/>
    </source>
</evidence>
<dbReference type="InterPro" id="IPR002314">
    <property type="entry name" value="aa-tRNA-synt_IIb"/>
</dbReference>
<reference evidence="9" key="1">
    <citation type="submission" date="2017-09" db="EMBL/GenBank/DDBJ databases">
        <title>Depth-based differentiation of microbial function through sediment-hosted aquifers and enrichment of novel symbionts in the deep terrestrial subsurface.</title>
        <authorList>
            <person name="Probst A.J."/>
            <person name="Ladd B."/>
            <person name="Jarett J.K."/>
            <person name="Geller-Mcgrath D.E."/>
            <person name="Sieber C.M.K."/>
            <person name="Emerson J.B."/>
            <person name="Anantharaman K."/>
            <person name="Thomas B.C."/>
            <person name="Malmstrom R."/>
            <person name="Stieglmeier M."/>
            <person name="Klingl A."/>
            <person name="Woyke T."/>
            <person name="Ryan C.M."/>
            <person name="Banfield J.F."/>
        </authorList>
    </citation>
    <scope>NUCLEOTIDE SEQUENCE [LARGE SCALE GENOMIC DNA]</scope>
</reference>
<dbReference type="InterPro" id="IPR050062">
    <property type="entry name" value="Pro-tRNA_synthetase"/>
</dbReference>
<dbReference type="CDD" id="cd04334">
    <property type="entry name" value="ProRS-INS"/>
    <property type="match status" value="1"/>
</dbReference>
<dbReference type="Pfam" id="PF04073">
    <property type="entry name" value="tRNA_edit"/>
    <property type="match status" value="1"/>
</dbReference>
<dbReference type="Pfam" id="PF00587">
    <property type="entry name" value="tRNA-synt_2b"/>
    <property type="match status" value="1"/>
</dbReference>
<organism evidence="8 9">
    <name type="scientific">Candidatus Roizmanbacteria bacterium CG_4_9_14_3_um_filter_33_18</name>
    <dbReference type="NCBI Taxonomy" id="1974841"/>
    <lineage>
        <taxon>Bacteria</taxon>
        <taxon>Candidatus Roizmaniibacteriota</taxon>
    </lineage>
</organism>
<dbReference type="EMBL" id="PFWL01000110">
    <property type="protein sequence ID" value="PJA55642.1"/>
    <property type="molecule type" value="Genomic_DNA"/>
</dbReference>
<evidence type="ECO:0000313" key="9">
    <source>
        <dbReference type="Proteomes" id="UP000229647"/>
    </source>
</evidence>
<sequence length="455" mass="51904">QKFNLSYKDFPFALYHIQTKFRNEPRVKSGLLRGREFRMKDLYSFHTSEEDMKEYYENSKKVYLKIFERLGIGKDTVIALASGGSFTDDYSHEFQTICETGEDTLFFVKSTGVYYNREVAPTQAPKLKEEEKMLARKDIEGKGIIGVDELARFLNISVEKTTKTMIYETDKQNIIFAAVRGGYNINEDKLRKVVGAKALKLASAEIIKKLTGAEIGYAGLINLPKGVEVYIDESVSDRLNFETGSNKTHYHSINVNFGRDIPVPKKFYDFKIAKVGDRYPETNELYEVIKAAEVGNIFPLYTKFTEAFDYKFIDSDGKEKPVYMGCYGIGPSRIMGIIVEKLHDEKGIIWPESVAPFQVHLVGLDLKDEEINSKANKVYKVLQENNIEVLFDDRTDATAGNKFSDADLIGIPVRLVVSKRTGEKVEYKKRNEKNSNLYNLDEIISKIKDQKSKPS</sequence>
<keyword evidence="2" id="KW-0547">Nucleotide-binding</keyword>
<evidence type="ECO:0000256" key="2">
    <source>
        <dbReference type="ARBA" id="ARBA00022741"/>
    </source>
</evidence>
<dbReference type="GO" id="GO:0005829">
    <property type="term" value="C:cytosol"/>
    <property type="evidence" value="ECO:0007669"/>
    <property type="project" value="TreeGrafter"/>
</dbReference>
<keyword evidence="1 8" id="KW-0436">Ligase</keyword>
<keyword evidence="5" id="KW-0030">Aminoacyl-tRNA synthetase</keyword>
<dbReference type="InterPro" id="IPR004154">
    <property type="entry name" value="Anticodon-bd"/>
</dbReference>
<dbReference type="InterPro" id="IPR036754">
    <property type="entry name" value="YbaK/aa-tRNA-synt-asso_dom_sf"/>
</dbReference>
<dbReference type="InterPro" id="IPR004500">
    <property type="entry name" value="Pro-tRNA-synth_IIa_bac-type"/>
</dbReference>
<dbReference type="Gene3D" id="3.40.50.800">
    <property type="entry name" value="Anticodon-binding domain"/>
    <property type="match status" value="1"/>
</dbReference>
<gene>
    <name evidence="8" type="primary">proS</name>
    <name evidence="8" type="ORF">CO165_02525</name>
</gene>
<dbReference type="GO" id="GO:0004827">
    <property type="term" value="F:proline-tRNA ligase activity"/>
    <property type="evidence" value="ECO:0007669"/>
    <property type="project" value="UniProtKB-UniRule"/>
</dbReference>
<dbReference type="SUPFAM" id="SSF55681">
    <property type="entry name" value="Class II aaRS and biotin synthetases"/>
    <property type="match status" value="1"/>
</dbReference>
<name>A0A2M7XY44_9BACT</name>
<dbReference type="GO" id="GO:0006433">
    <property type="term" value="P:prolyl-tRNA aminoacylation"/>
    <property type="evidence" value="ECO:0007669"/>
    <property type="project" value="UniProtKB-UniRule"/>
</dbReference>
<dbReference type="AlphaFoldDB" id="A0A2M7XY44"/>
<protein>
    <recommendedName>
        <fullName evidence="6">Proline--tRNA ligase</fullName>
        <ecNumber evidence="6">6.1.1.15</ecNumber>
    </recommendedName>
</protein>
<dbReference type="SUPFAM" id="SSF55826">
    <property type="entry name" value="YbaK/ProRS associated domain"/>
    <property type="match status" value="1"/>
</dbReference>
<evidence type="ECO:0000256" key="6">
    <source>
        <dbReference type="NCBIfam" id="TIGR00409"/>
    </source>
</evidence>
<dbReference type="InterPro" id="IPR044140">
    <property type="entry name" value="ProRS_anticodon_short"/>
</dbReference>
<dbReference type="InterPro" id="IPR006195">
    <property type="entry name" value="aa-tRNA-synth_II"/>
</dbReference>
<dbReference type="Pfam" id="PF03129">
    <property type="entry name" value="HGTP_anticodon"/>
    <property type="match status" value="1"/>
</dbReference>
<dbReference type="Gene3D" id="3.30.930.10">
    <property type="entry name" value="Bira Bifunctional Protein, Domain 2"/>
    <property type="match status" value="2"/>
</dbReference>
<dbReference type="GO" id="GO:0002161">
    <property type="term" value="F:aminoacyl-tRNA deacylase activity"/>
    <property type="evidence" value="ECO:0007669"/>
    <property type="project" value="InterPro"/>
</dbReference>
<dbReference type="PANTHER" id="PTHR42753">
    <property type="entry name" value="MITOCHONDRIAL RIBOSOME PROTEIN L39/PROLYL-TRNA LIGASE FAMILY MEMBER"/>
    <property type="match status" value="1"/>
</dbReference>
<dbReference type="InterPro" id="IPR045864">
    <property type="entry name" value="aa-tRNA-synth_II/BPL/LPL"/>
</dbReference>
<dbReference type="Gene3D" id="3.90.960.10">
    <property type="entry name" value="YbaK/aminoacyl-tRNA synthetase-associated domain"/>
    <property type="match status" value="1"/>
</dbReference>
<evidence type="ECO:0000256" key="3">
    <source>
        <dbReference type="ARBA" id="ARBA00022840"/>
    </source>
</evidence>
<evidence type="ECO:0000256" key="1">
    <source>
        <dbReference type="ARBA" id="ARBA00022598"/>
    </source>
</evidence>